<keyword evidence="3 5" id="KW-0808">Transferase</keyword>
<accession>A0AA38WYG4</accession>
<evidence type="ECO:0000256" key="3">
    <source>
        <dbReference type="ARBA" id="ARBA00022679"/>
    </source>
</evidence>
<evidence type="ECO:0000313" key="6">
    <source>
        <dbReference type="EMBL" id="KAJ9603417.1"/>
    </source>
</evidence>
<keyword evidence="4 5" id="KW-0949">S-adenosyl-L-methionine</keyword>
<evidence type="ECO:0000256" key="1">
    <source>
        <dbReference type="ARBA" id="ARBA00011975"/>
    </source>
</evidence>
<sequence length="602" mass="68431">MYSTTVAAAQESGSSWFNARRQYLTKPQIMSHRRPQSSLVNFRDHLSESYDHNDAIEIPDDEDDDDVVITETRAVPRPRVVVDVNEPIALAPLDLEPGCDVELEDHSFFRIVEHVTDDPYGRYIKGYRLRRQNHWELLMPERDHELVHMVKVDNDVNLGSPVSTVAVDSVTRKCKIIFTNQQYRHLNYRQHVLAYSDEDTEQPIFFCRYTSSDTYAGTDEGDPTGQPPVAGRIEHLRSNQADVGALITKTGQHIELQTPDHEARMSWRGEANCVLGGSHVEDRGGIRKQKYTFGDAFCGAGGTSSGALSARLKMRFAFDLDPWAIETYEHNFQHTGTQALEIDVKEFVRKVSSAPEKWFVDFLHMSPPCQPFCGANRRPNKEDDERNLAAFARAADLLELCKPRIVTLEEAKSLTDIDKRSVFKTLISYFIKKGYSIQWKVLDFPEFGVPQTRKRTIIIASGPGEKLPAFVKPTHGNEPSLRTLPTLGATLRSIPVYATHNDEFPKMKKRRDSYDPDNMLCRTVLTAPKDHHYHPSGERRFSIREYAAIQTFPHDFDFEGPYAEKLKQIGNAVPPMFAGEMFGHLKSELRAADIAEARGYWG</sequence>
<dbReference type="InterPro" id="IPR050390">
    <property type="entry name" value="C5-Methyltransferase"/>
</dbReference>
<dbReference type="GO" id="GO:0005634">
    <property type="term" value="C:nucleus"/>
    <property type="evidence" value="ECO:0007669"/>
    <property type="project" value="TreeGrafter"/>
</dbReference>
<proteinExistence type="inferred from homology"/>
<keyword evidence="2 5" id="KW-0489">Methyltransferase</keyword>
<dbReference type="EC" id="2.1.1.37" evidence="1"/>
<dbReference type="AlphaFoldDB" id="A0AA38WYG4"/>
<dbReference type="PROSITE" id="PS51679">
    <property type="entry name" value="SAM_MT_C5"/>
    <property type="match status" value="1"/>
</dbReference>
<dbReference type="PANTHER" id="PTHR10629">
    <property type="entry name" value="CYTOSINE-SPECIFIC METHYLTRANSFERASE"/>
    <property type="match status" value="1"/>
</dbReference>
<dbReference type="GO" id="GO:0003677">
    <property type="term" value="F:DNA binding"/>
    <property type="evidence" value="ECO:0007669"/>
    <property type="project" value="TreeGrafter"/>
</dbReference>
<name>A0AA38WYG4_9EURO</name>
<keyword evidence="7" id="KW-1185">Reference proteome</keyword>
<protein>
    <recommendedName>
        <fullName evidence="1">DNA (cytosine-5-)-methyltransferase</fullName>
        <ecNumber evidence="1">2.1.1.37</ecNumber>
    </recommendedName>
</protein>
<dbReference type="Pfam" id="PF00145">
    <property type="entry name" value="DNA_methylase"/>
    <property type="match status" value="2"/>
</dbReference>
<evidence type="ECO:0000256" key="5">
    <source>
        <dbReference type="PROSITE-ProRule" id="PRU01016"/>
    </source>
</evidence>
<reference evidence="6" key="1">
    <citation type="submission" date="2022-10" db="EMBL/GenBank/DDBJ databases">
        <title>Culturing micro-colonial fungi from biological soil crusts in the Mojave desert and describing Neophaeococcomyces mojavensis, and introducing the new genera and species Taxawa tesnikishii.</title>
        <authorList>
            <person name="Kurbessoian T."/>
            <person name="Stajich J.E."/>
        </authorList>
    </citation>
    <scope>NUCLEOTIDE SEQUENCE</scope>
    <source>
        <strain evidence="6">TK_41</strain>
    </source>
</reference>
<evidence type="ECO:0000256" key="4">
    <source>
        <dbReference type="ARBA" id="ARBA00022691"/>
    </source>
</evidence>
<dbReference type="GO" id="GO:0044027">
    <property type="term" value="P:negative regulation of gene expression via chromosomal CpG island methylation"/>
    <property type="evidence" value="ECO:0007669"/>
    <property type="project" value="TreeGrafter"/>
</dbReference>
<gene>
    <name evidence="6" type="ORF">H2200_012195</name>
</gene>
<dbReference type="Gene3D" id="3.90.120.10">
    <property type="entry name" value="DNA Methylase, subunit A, domain 2"/>
    <property type="match status" value="1"/>
</dbReference>
<dbReference type="InterPro" id="IPR029063">
    <property type="entry name" value="SAM-dependent_MTases_sf"/>
</dbReference>
<dbReference type="PANTHER" id="PTHR10629:SF52">
    <property type="entry name" value="DNA (CYTOSINE-5)-METHYLTRANSFERASE 1"/>
    <property type="match status" value="1"/>
</dbReference>
<comment type="caution">
    <text evidence="6">The sequence shown here is derived from an EMBL/GenBank/DDBJ whole genome shotgun (WGS) entry which is preliminary data.</text>
</comment>
<feature type="active site" evidence="5">
    <location>
        <position position="369"/>
    </location>
</feature>
<dbReference type="Proteomes" id="UP001172673">
    <property type="component" value="Unassembled WGS sequence"/>
</dbReference>
<organism evidence="6 7">
    <name type="scientific">Cladophialophora chaetospira</name>
    <dbReference type="NCBI Taxonomy" id="386627"/>
    <lineage>
        <taxon>Eukaryota</taxon>
        <taxon>Fungi</taxon>
        <taxon>Dikarya</taxon>
        <taxon>Ascomycota</taxon>
        <taxon>Pezizomycotina</taxon>
        <taxon>Eurotiomycetes</taxon>
        <taxon>Chaetothyriomycetidae</taxon>
        <taxon>Chaetothyriales</taxon>
        <taxon>Herpotrichiellaceae</taxon>
        <taxon>Cladophialophora</taxon>
    </lineage>
</organism>
<comment type="similarity">
    <text evidence="5">Belongs to the class I-like SAM-binding methyltransferase superfamily. C5-methyltransferase family.</text>
</comment>
<dbReference type="PRINTS" id="PR00105">
    <property type="entry name" value="C5METTRFRASE"/>
</dbReference>
<evidence type="ECO:0000256" key="2">
    <source>
        <dbReference type="ARBA" id="ARBA00022603"/>
    </source>
</evidence>
<dbReference type="SUPFAM" id="SSF53335">
    <property type="entry name" value="S-adenosyl-L-methionine-dependent methyltransferases"/>
    <property type="match status" value="1"/>
</dbReference>
<dbReference type="Gene3D" id="3.40.50.150">
    <property type="entry name" value="Vaccinia Virus protein VP39"/>
    <property type="match status" value="1"/>
</dbReference>
<dbReference type="GO" id="GO:0003886">
    <property type="term" value="F:DNA (cytosine-5-)-methyltransferase activity"/>
    <property type="evidence" value="ECO:0007669"/>
    <property type="project" value="UniProtKB-EC"/>
</dbReference>
<dbReference type="GO" id="GO:0032259">
    <property type="term" value="P:methylation"/>
    <property type="evidence" value="ECO:0007669"/>
    <property type="project" value="UniProtKB-KW"/>
</dbReference>
<evidence type="ECO:0000313" key="7">
    <source>
        <dbReference type="Proteomes" id="UP001172673"/>
    </source>
</evidence>
<dbReference type="EMBL" id="JAPDRK010000022">
    <property type="protein sequence ID" value="KAJ9603417.1"/>
    <property type="molecule type" value="Genomic_DNA"/>
</dbReference>
<dbReference type="InterPro" id="IPR001525">
    <property type="entry name" value="C5_MeTfrase"/>
</dbReference>